<evidence type="ECO:0000256" key="4">
    <source>
        <dbReference type="SAM" id="Phobius"/>
    </source>
</evidence>
<keyword evidence="6" id="KW-1185">Reference proteome</keyword>
<evidence type="ECO:0000256" key="2">
    <source>
        <dbReference type="ARBA" id="ARBA00022676"/>
    </source>
</evidence>
<sequence length="387" mass="41109">MTVLFTLLWAPLALAVGYLLVFAIAGRARRISTPEAGARLKTAVLLPAYREDAVIVESARQALAQDYPSDRFDVIVIADGLQPETNEQLLALGATVLQVQFERSTKAKALRAATEAFPPGLYETVVVLDADNVMASGALARLDDARALSPVVQGQRVAKNLDTPLARLDALSEHVNNHIFRRGHAALGLSAALIGSGMAFDATLFTDLMARAEAIGGFDKELELELTRSRTRIAYAPEAVIYDEKAAAPDVFVRQRRRWLAAQAHYAGQHLGPALLSLARTGNADYADKALQMILPPRALLLGAVPVLTVLAALAGAPLAPWVALGLALGLAIALGIPAGLWRSLGRDLLHLPGALVLMLRAGLSARGANRTFIHTPHTAAHVTAPS</sequence>
<dbReference type="PANTHER" id="PTHR43630">
    <property type="entry name" value="POLY-BETA-1,6-N-ACETYL-D-GLUCOSAMINE SYNTHASE"/>
    <property type="match status" value="1"/>
</dbReference>
<feature type="transmembrane region" description="Helical" evidence="4">
    <location>
        <begin position="322"/>
        <end position="342"/>
    </location>
</feature>
<reference evidence="5 6" key="1">
    <citation type="submission" date="2016-11" db="EMBL/GenBank/DDBJ databases">
        <title>Study of marine rhodopsin-containing bacteria.</title>
        <authorList>
            <person name="Yoshizawa S."/>
            <person name="Kumagai Y."/>
            <person name="Kogure K."/>
        </authorList>
    </citation>
    <scope>NUCLEOTIDE SEQUENCE [LARGE SCALE GENOMIC DNA]</scope>
    <source>
        <strain evidence="5 6">SG-29</strain>
    </source>
</reference>
<proteinExistence type="inferred from homology"/>
<dbReference type="CDD" id="cd06423">
    <property type="entry name" value="CESA_like"/>
    <property type="match status" value="1"/>
</dbReference>
<protein>
    <recommendedName>
        <fullName evidence="7">Glycosyltransferase 2-like domain-containing protein</fullName>
    </recommendedName>
</protein>
<dbReference type="InterPro" id="IPR029044">
    <property type="entry name" value="Nucleotide-diphossugar_trans"/>
</dbReference>
<gene>
    <name evidence="5" type="ORF">BSZ36_00230</name>
</gene>
<evidence type="ECO:0008006" key="7">
    <source>
        <dbReference type="Google" id="ProtNLM"/>
    </source>
</evidence>
<dbReference type="EMBL" id="MQWB01000001">
    <property type="protein sequence ID" value="OZC01545.1"/>
    <property type="molecule type" value="Genomic_DNA"/>
</dbReference>
<keyword evidence="3" id="KW-0808">Transferase</keyword>
<dbReference type="SUPFAM" id="SSF53448">
    <property type="entry name" value="Nucleotide-diphospho-sugar transferases"/>
    <property type="match status" value="1"/>
</dbReference>
<name>A0A259TUV3_9BACT</name>
<dbReference type="PANTHER" id="PTHR43630:SF1">
    <property type="entry name" value="POLY-BETA-1,6-N-ACETYL-D-GLUCOSAMINE SYNTHASE"/>
    <property type="match status" value="1"/>
</dbReference>
<keyword evidence="4" id="KW-1133">Transmembrane helix</keyword>
<keyword evidence="2" id="KW-0328">Glycosyltransferase</keyword>
<dbReference type="RefSeq" id="WP_094545162.1">
    <property type="nucleotide sequence ID" value="NZ_MQWB01000001.1"/>
</dbReference>
<dbReference type="Proteomes" id="UP000216446">
    <property type="component" value="Unassembled WGS sequence"/>
</dbReference>
<dbReference type="Gene3D" id="3.90.550.10">
    <property type="entry name" value="Spore Coat Polysaccharide Biosynthesis Protein SpsA, Chain A"/>
    <property type="match status" value="1"/>
</dbReference>
<keyword evidence="4" id="KW-0472">Membrane</keyword>
<dbReference type="GO" id="GO:0016757">
    <property type="term" value="F:glycosyltransferase activity"/>
    <property type="evidence" value="ECO:0007669"/>
    <property type="project" value="UniProtKB-KW"/>
</dbReference>
<feature type="transmembrane region" description="Helical" evidence="4">
    <location>
        <begin position="6"/>
        <end position="25"/>
    </location>
</feature>
<dbReference type="AlphaFoldDB" id="A0A259TUV3"/>
<evidence type="ECO:0000313" key="6">
    <source>
        <dbReference type="Proteomes" id="UP000216446"/>
    </source>
</evidence>
<evidence type="ECO:0000313" key="5">
    <source>
        <dbReference type="EMBL" id="OZC01545.1"/>
    </source>
</evidence>
<feature type="transmembrane region" description="Helical" evidence="4">
    <location>
        <begin position="299"/>
        <end position="316"/>
    </location>
</feature>
<keyword evidence="4" id="KW-0812">Transmembrane</keyword>
<organism evidence="5 6">
    <name type="scientific">Rubricoccus marinus</name>
    <dbReference type="NCBI Taxonomy" id="716817"/>
    <lineage>
        <taxon>Bacteria</taxon>
        <taxon>Pseudomonadati</taxon>
        <taxon>Rhodothermota</taxon>
        <taxon>Rhodothermia</taxon>
        <taxon>Rhodothermales</taxon>
        <taxon>Rubricoccaceae</taxon>
        <taxon>Rubricoccus</taxon>
    </lineage>
</organism>
<evidence type="ECO:0000256" key="3">
    <source>
        <dbReference type="ARBA" id="ARBA00022679"/>
    </source>
</evidence>
<dbReference type="InParanoid" id="A0A259TUV3"/>
<dbReference type="OrthoDB" id="1523666at2"/>
<evidence type="ECO:0000256" key="1">
    <source>
        <dbReference type="ARBA" id="ARBA00006739"/>
    </source>
</evidence>
<dbReference type="Pfam" id="PF13641">
    <property type="entry name" value="Glyco_tranf_2_3"/>
    <property type="match status" value="1"/>
</dbReference>
<comment type="similarity">
    <text evidence="1">Belongs to the glycosyltransferase 2 family.</text>
</comment>
<comment type="caution">
    <text evidence="5">The sequence shown here is derived from an EMBL/GenBank/DDBJ whole genome shotgun (WGS) entry which is preliminary data.</text>
</comment>
<accession>A0A259TUV3</accession>